<keyword evidence="3" id="KW-1185">Reference proteome</keyword>
<protein>
    <submittedName>
        <fullName evidence="2">Uncharacterized protein</fullName>
    </submittedName>
</protein>
<reference evidence="2 3" key="1">
    <citation type="submission" date="2019-07" db="EMBL/GenBank/DDBJ databases">
        <title>Genomic Encyclopedia of Type Strains, Phase IV (KMG-IV): sequencing the most valuable type-strain genomes for metagenomic binning, comparative biology and taxonomic classification.</title>
        <authorList>
            <person name="Goeker M."/>
        </authorList>
    </citation>
    <scope>NUCLEOTIDE SEQUENCE [LARGE SCALE GENOMIC DNA]</scope>
    <source>
        <strain evidence="2 3">SS015</strain>
    </source>
</reference>
<accession>A0A5D3WLY8</accession>
<dbReference type="Proteomes" id="UP000324159">
    <property type="component" value="Unassembled WGS sequence"/>
</dbReference>
<dbReference type="AlphaFoldDB" id="A0A5D3WLY8"/>
<evidence type="ECO:0000313" key="2">
    <source>
        <dbReference type="EMBL" id="TYO98292.1"/>
    </source>
</evidence>
<proteinExistence type="predicted"/>
<sequence>MSRKGNSHHLWLLLLALLLLAGMLLTLIFGRGSRHGYGALDNEGRQTSGQSLEHRVATQPPAPDPAVEIVDFGIAEPGQIARHL</sequence>
<name>A0A5D3WLY8_9BACT</name>
<evidence type="ECO:0000313" key="3">
    <source>
        <dbReference type="Proteomes" id="UP000324159"/>
    </source>
</evidence>
<feature type="region of interest" description="Disordered" evidence="1">
    <location>
        <begin position="39"/>
        <end position="62"/>
    </location>
</feature>
<gene>
    <name evidence="2" type="ORF">EDC39_10787</name>
</gene>
<comment type="caution">
    <text evidence="2">The sequence shown here is derived from an EMBL/GenBank/DDBJ whole genome shotgun (WGS) entry which is preliminary data.</text>
</comment>
<evidence type="ECO:0000256" key="1">
    <source>
        <dbReference type="SAM" id="MobiDB-lite"/>
    </source>
</evidence>
<organism evidence="2 3">
    <name type="scientific">Geothermobacter ehrlichii</name>
    <dbReference type="NCBI Taxonomy" id="213224"/>
    <lineage>
        <taxon>Bacteria</taxon>
        <taxon>Pseudomonadati</taxon>
        <taxon>Thermodesulfobacteriota</taxon>
        <taxon>Desulfuromonadia</taxon>
        <taxon>Desulfuromonadales</taxon>
        <taxon>Geothermobacteraceae</taxon>
        <taxon>Geothermobacter</taxon>
    </lineage>
</organism>
<dbReference type="EMBL" id="VNIB01000007">
    <property type="protein sequence ID" value="TYO98292.1"/>
    <property type="molecule type" value="Genomic_DNA"/>
</dbReference>